<dbReference type="InterPro" id="IPR050546">
    <property type="entry name" value="Glycosyl_Hydrlase_16"/>
</dbReference>
<dbReference type="PANTHER" id="PTHR10963">
    <property type="entry name" value="GLYCOSYL HYDROLASE-RELATED"/>
    <property type="match status" value="1"/>
</dbReference>
<name>A0A5C6AFF2_9BACT</name>
<dbReference type="EC" id="3.2.1.73" evidence="4"/>
<keyword evidence="2" id="KW-0732">Signal</keyword>
<evidence type="ECO:0000313" key="4">
    <source>
        <dbReference type="EMBL" id="TWT98048.1"/>
    </source>
</evidence>
<protein>
    <submittedName>
        <fullName evidence="4">Beta-glucanase</fullName>
        <ecNumber evidence="4">3.2.1.73</ecNumber>
    </submittedName>
</protein>
<evidence type="ECO:0000313" key="5">
    <source>
        <dbReference type="Proteomes" id="UP000317421"/>
    </source>
</evidence>
<dbReference type="GO" id="GO:0005975">
    <property type="term" value="P:carbohydrate metabolic process"/>
    <property type="evidence" value="ECO:0007669"/>
    <property type="project" value="InterPro"/>
</dbReference>
<dbReference type="EMBL" id="SJPR01000002">
    <property type="protein sequence ID" value="TWT98048.1"/>
    <property type="molecule type" value="Genomic_DNA"/>
</dbReference>
<keyword evidence="5" id="KW-1185">Reference proteome</keyword>
<keyword evidence="4" id="KW-0326">Glycosidase</keyword>
<organism evidence="4 5">
    <name type="scientific">Botrimarina colliarenosi</name>
    <dbReference type="NCBI Taxonomy" id="2528001"/>
    <lineage>
        <taxon>Bacteria</taxon>
        <taxon>Pseudomonadati</taxon>
        <taxon>Planctomycetota</taxon>
        <taxon>Planctomycetia</taxon>
        <taxon>Pirellulales</taxon>
        <taxon>Lacipirellulaceae</taxon>
        <taxon>Botrimarina</taxon>
    </lineage>
</organism>
<comment type="caution">
    <text evidence="4">The sequence shown here is derived from an EMBL/GenBank/DDBJ whole genome shotgun (WGS) entry which is preliminary data.</text>
</comment>
<dbReference type="InterPro" id="IPR013320">
    <property type="entry name" value="ConA-like_dom_sf"/>
</dbReference>
<evidence type="ECO:0000259" key="3">
    <source>
        <dbReference type="PROSITE" id="PS51762"/>
    </source>
</evidence>
<proteinExistence type="inferred from homology"/>
<dbReference type="RefSeq" id="WP_146444934.1">
    <property type="nucleotide sequence ID" value="NZ_SJPR01000002.1"/>
</dbReference>
<gene>
    <name evidence="4" type="primary">bglA_2</name>
    <name evidence="4" type="ORF">Pla108_22030</name>
</gene>
<dbReference type="AlphaFoldDB" id="A0A5C6AFF2"/>
<feature type="signal peptide" evidence="2">
    <location>
        <begin position="1"/>
        <end position="26"/>
    </location>
</feature>
<dbReference type="InterPro" id="IPR000757">
    <property type="entry name" value="Beta-glucanase-like"/>
</dbReference>
<dbReference type="SUPFAM" id="SSF49899">
    <property type="entry name" value="Concanavalin A-like lectins/glucanases"/>
    <property type="match status" value="1"/>
</dbReference>
<dbReference type="OrthoDB" id="9809583at2"/>
<dbReference type="PROSITE" id="PS51762">
    <property type="entry name" value="GH16_2"/>
    <property type="match status" value="1"/>
</dbReference>
<reference evidence="4 5" key="1">
    <citation type="submission" date="2019-02" db="EMBL/GenBank/DDBJ databases">
        <title>Deep-cultivation of Planctomycetes and their phenomic and genomic characterization uncovers novel biology.</title>
        <authorList>
            <person name="Wiegand S."/>
            <person name="Jogler M."/>
            <person name="Boedeker C."/>
            <person name="Pinto D."/>
            <person name="Vollmers J."/>
            <person name="Rivas-Marin E."/>
            <person name="Kohn T."/>
            <person name="Peeters S.H."/>
            <person name="Heuer A."/>
            <person name="Rast P."/>
            <person name="Oberbeckmann S."/>
            <person name="Bunk B."/>
            <person name="Jeske O."/>
            <person name="Meyerdierks A."/>
            <person name="Storesund J.E."/>
            <person name="Kallscheuer N."/>
            <person name="Luecker S."/>
            <person name="Lage O.M."/>
            <person name="Pohl T."/>
            <person name="Merkel B.J."/>
            <person name="Hornburger P."/>
            <person name="Mueller R.-W."/>
            <person name="Bruemmer F."/>
            <person name="Labrenz M."/>
            <person name="Spormann A.M."/>
            <person name="Op Den Camp H."/>
            <person name="Overmann J."/>
            <person name="Amann R."/>
            <person name="Jetten M.S.M."/>
            <person name="Mascher T."/>
            <person name="Medema M.H."/>
            <person name="Devos D.P."/>
            <person name="Kaster A.-K."/>
            <person name="Ovreas L."/>
            <person name="Rohde M."/>
            <person name="Galperin M.Y."/>
            <person name="Jogler C."/>
        </authorList>
    </citation>
    <scope>NUCLEOTIDE SEQUENCE [LARGE SCALE GENOMIC DNA]</scope>
    <source>
        <strain evidence="4 5">Pla108</strain>
    </source>
</reference>
<comment type="similarity">
    <text evidence="1">Belongs to the glycosyl hydrolase 16 family.</text>
</comment>
<sequence length="299" mass="33863" precursor="true">MLPEKPTYRLGLPLLVFAMLATVTHAAPPEGYKLSWADEFNADGAPDPAKWRFEHGFSRNEEAQWYQPENAVCRDGLLVIAARRERVANPRYESGSRDWKKSRPFAEYTSSCLKSNGLYSWLRGVMEVRARIDARPGLWPAIWTLGDHGPWPACGEVDLMEFYQGDLLANACWLAPSKAIDRRGLHRQGRVMWDAVRRPLADFGDATWPSEFHVWRMDWTAERIRLSVDETLVNEIDLSKTDKPAEGPDPFGQPHYVLLNLAIGGTQGGDPSETEFPASFEVDYVRVYQPAAERESPAE</sequence>
<dbReference type="Gene3D" id="2.60.120.200">
    <property type="match status" value="1"/>
</dbReference>
<dbReference type="Pfam" id="PF00722">
    <property type="entry name" value="Glyco_hydro_16"/>
    <property type="match status" value="1"/>
</dbReference>
<keyword evidence="4" id="KW-0378">Hydrolase</keyword>
<evidence type="ECO:0000256" key="1">
    <source>
        <dbReference type="ARBA" id="ARBA00006865"/>
    </source>
</evidence>
<accession>A0A5C6AFF2</accession>
<dbReference type="GO" id="GO:0042972">
    <property type="term" value="F:licheninase activity"/>
    <property type="evidence" value="ECO:0007669"/>
    <property type="project" value="UniProtKB-EC"/>
</dbReference>
<feature type="domain" description="GH16" evidence="3">
    <location>
        <begin position="21"/>
        <end position="293"/>
    </location>
</feature>
<feature type="chain" id="PRO_5022878136" evidence="2">
    <location>
        <begin position="27"/>
        <end position="299"/>
    </location>
</feature>
<evidence type="ECO:0000256" key="2">
    <source>
        <dbReference type="SAM" id="SignalP"/>
    </source>
</evidence>
<dbReference type="PANTHER" id="PTHR10963:SF55">
    <property type="entry name" value="GLYCOSIDE HYDROLASE FAMILY 16 PROTEIN"/>
    <property type="match status" value="1"/>
</dbReference>
<dbReference type="CDD" id="cd08023">
    <property type="entry name" value="GH16_laminarinase_like"/>
    <property type="match status" value="1"/>
</dbReference>
<dbReference type="Proteomes" id="UP000317421">
    <property type="component" value="Unassembled WGS sequence"/>
</dbReference>